<dbReference type="EMBL" id="CP163302">
    <property type="protein sequence ID" value="XDP44820.1"/>
    <property type="molecule type" value="Genomic_DNA"/>
</dbReference>
<accession>A0AB39L1Y7</accession>
<dbReference type="GO" id="GO:0005737">
    <property type="term" value="C:cytoplasm"/>
    <property type="evidence" value="ECO:0007669"/>
    <property type="project" value="TreeGrafter"/>
</dbReference>
<dbReference type="InterPro" id="IPR029030">
    <property type="entry name" value="Caspase-like_dom_sf"/>
</dbReference>
<dbReference type="GO" id="GO:0004197">
    <property type="term" value="F:cysteine-type endopeptidase activity"/>
    <property type="evidence" value="ECO:0007669"/>
    <property type="project" value="InterPro"/>
</dbReference>
<proteinExistence type="predicted"/>
<dbReference type="SUPFAM" id="SSF52129">
    <property type="entry name" value="Caspase-like"/>
    <property type="match status" value="1"/>
</dbReference>
<dbReference type="InterPro" id="IPR050452">
    <property type="entry name" value="Metacaspase"/>
</dbReference>
<protein>
    <submittedName>
        <fullName evidence="2">Caspase domain-containing protein</fullName>
    </submittedName>
</protein>
<feature type="domain" description="Peptidase C14 caspase" evidence="1">
    <location>
        <begin position="397"/>
        <end position="646"/>
    </location>
</feature>
<dbReference type="InterPro" id="IPR011600">
    <property type="entry name" value="Pept_C14_caspase"/>
</dbReference>
<evidence type="ECO:0000259" key="1">
    <source>
        <dbReference type="Pfam" id="PF00656"/>
    </source>
</evidence>
<dbReference type="PANTHER" id="PTHR48104:SF30">
    <property type="entry name" value="METACASPASE-1"/>
    <property type="match status" value="1"/>
</dbReference>
<dbReference type="Gene3D" id="3.40.50.1460">
    <property type="match status" value="1"/>
</dbReference>
<name>A0AB39L1Y7_9MICC</name>
<reference evidence="2" key="1">
    <citation type="submission" date="2024-07" db="EMBL/GenBank/DDBJ databases">
        <authorList>
            <person name="fu j."/>
        </authorList>
    </citation>
    <scope>NUCLEOTIDE SEQUENCE</scope>
    <source>
        <strain evidence="2">P10A9</strain>
    </source>
</reference>
<dbReference type="PANTHER" id="PTHR48104">
    <property type="entry name" value="METACASPASE-4"/>
    <property type="match status" value="1"/>
</dbReference>
<dbReference type="GO" id="GO:0006508">
    <property type="term" value="P:proteolysis"/>
    <property type="evidence" value="ECO:0007669"/>
    <property type="project" value="InterPro"/>
</dbReference>
<dbReference type="RefSeq" id="WP_369045438.1">
    <property type="nucleotide sequence ID" value="NZ_CP163302.1"/>
</dbReference>
<gene>
    <name evidence="2" type="ORF">AB5L97_16345</name>
</gene>
<evidence type="ECO:0000313" key="2">
    <source>
        <dbReference type="EMBL" id="XDP44820.1"/>
    </source>
</evidence>
<sequence length="708" mass="75482">MSVTAATPSTPRSSGLTPEELASIRPNVITLSQGRLATDGELPTSQADVDRMFDPAWDKSLPQFVADHGPGPVPVVLWAHGGLVDEGAGLKNAHDQIDWWKSNGVYPVYFVWETGLAESLSALVQPPVTRGARGFFSNAKDRIIELTLHFDGGPAVWGNMKDSAANASRPALGTQPEGGAAYFANLLGDYAKHNAGAIATNAIGHSAGAIFHSYLVPTALAVGVPHFDNVIFLAPAERVDLFKSTIVPEIGGRIYRMSMFTMDRAHERADNCLQVYNASLLYLISHALEPELDCPILGLQDSISADSDLRTLFGPPAVPASPADVVWTPTVATTGADASQATSHGDFDKDPDTMNSLATRVTGNSPAFPYPTDRGLGPDPWSYSKPLPLKPVDTRPKRALCIGINDYPGNLRLSGCVADAEAWGAQFETLGFDVEKLIDQDATRENILERILALVSESQSGDVVAIQYSGHGTYVPDLTGDDDASWPYEQALCPVDFLSGNLIIDDDLGAVFDLIPDGVDVTCFFDSCHSGEATRSPFPEADSAAPVADQGRRPRFVHPTEDMVAAYRAQRGTPSKADRRTSIREVAFCACGPREVAYETGGHGDFTAAAAILIVTAAGKVTNEDFLQQVLAKFRDQPKQNPELDAAPVVAARPFLATLAPAAITLPGGVPTDANVLNAETNMAHARAVSAAEFLRATADFIEGRAHE</sequence>
<organism evidence="2">
    <name type="scientific">Sinomonas puerhi</name>
    <dbReference type="NCBI Taxonomy" id="3238584"/>
    <lineage>
        <taxon>Bacteria</taxon>
        <taxon>Bacillati</taxon>
        <taxon>Actinomycetota</taxon>
        <taxon>Actinomycetes</taxon>
        <taxon>Micrococcales</taxon>
        <taxon>Micrococcaceae</taxon>
        <taxon>Sinomonas</taxon>
    </lineage>
</organism>
<dbReference type="AlphaFoldDB" id="A0AB39L1Y7"/>
<dbReference type="Pfam" id="PF00656">
    <property type="entry name" value="Peptidase_C14"/>
    <property type="match status" value="1"/>
</dbReference>
<dbReference type="KEGG" id="spue:AB5L97_16345"/>